<name>A0A9W7GCI0_9STRA</name>
<dbReference type="EMBL" id="BRYA01000152">
    <property type="protein sequence ID" value="GMI41505.1"/>
    <property type="molecule type" value="Genomic_DNA"/>
</dbReference>
<gene>
    <name evidence="11" type="ORF">TrCOL_g11333</name>
</gene>
<comment type="pathway">
    <text evidence="2 10">Carbohydrate biosynthesis; gluconeogenesis.</text>
</comment>
<dbReference type="GO" id="GO:0046166">
    <property type="term" value="P:glyceraldehyde-3-phosphate biosynthetic process"/>
    <property type="evidence" value="ECO:0007669"/>
    <property type="project" value="TreeGrafter"/>
</dbReference>
<dbReference type="OrthoDB" id="6715177at2759"/>
<evidence type="ECO:0000256" key="4">
    <source>
        <dbReference type="ARBA" id="ARBA00011738"/>
    </source>
</evidence>
<dbReference type="Proteomes" id="UP001165065">
    <property type="component" value="Unassembled WGS sequence"/>
</dbReference>
<evidence type="ECO:0000256" key="6">
    <source>
        <dbReference type="ARBA" id="ARBA00023152"/>
    </source>
</evidence>
<evidence type="ECO:0000256" key="9">
    <source>
        <dbReference type="ARBA" id="ARBA00056661"/>
    </source>
</evidence>
<evidence type="ECO:0000256" key="7">
    <source>
        <dbReference type="ARBA" id="ARBA00023235"/>
    </source>
</evidence>
<evidence type="ECO:0000313" key="11">
    <source>
        <dbReference type="EMBL" id="GMI41505.1"/>
    </source>
</evidence>
<dbReference type="Gene3D" id="3.20.20.70">
    <property type="entry name" value="Aldolase class I"/>
    <property type="match status" value="1"/>
</dbReference>
<dbReference type="EC" id="5.3.1.1" evidence="10"/>
<comment type="subunit">
    <text evidence="4">Homodimer.</text>
</comment>
<dbReference type="HAMAP" id="MF_00147_B">
    <property type="entry name" value="TIM_B"/>
    <property type="match status" value="1"/>
</dbReference>
<dbReference type="AlphaFoldDB" id="A0A9W7GCI0"/>
<dbReference type="InterPro" id="IPR013785">
    <property type="entry name" value="Aldolase_TIM"/>
</dbReference>
<comment type="caution">
    <text evidence="11">The sequence shown here is derived from an EMBL/GenBank/DDBJ whole genome shotgun (WGS) entry which is preliminary data.</text>
</comment>
<dbReference type="GO" id="GO:0004807">
    <property type="term" value="F:triose-phosphate isomerase activity"/>
    <property type="evidence" value="ECO:0007669"/>
    <property type="project" value="UniProtKB-EC"/>
</dbReference>
<comment type="similarity">
    <text evidence="3 10">Belongs to the triosephosphate isomerase family.</text>
</comment>
<dbReference type="GO" id="GO:0006094">
    <property type="term" value="P:gluconeogenesis"/>
    <property type="evidence" value="ECO:0007669"/>
    <property type="project" value="UniProtKB-KW"/>
</dbReference>
<dbReference type="FunFam" id="3.20.20.70:FF:000016">
    <property type="entry name" value="Triosephosphate isomerase"/>
    <property type="match status" value="1"/>
</dbReference>
<dbReference type="SUPFAM" id="SSF51351">
    <property type="entry name" value="Triosephosphate isomerase (TIM)"/>
    <property type="match status" value="1"/>
</dbReference>
<keyword evidence="7 10" id="KW-0413">Isomerase</keyword>
<evidence type="ECO:0000256" key="8">
    <source>
        <dbReference type="ARBA" id="ARBA00052432"/>
    </source>
</evidence>
<dbReference type="CDD" id="cd00311">
    <property type="entry name" value="TIM"/>
    <property type="match status" value="1"/>
</dbReference>
<accession>A0A9W7GCI0</accession>
<dbReference type="GO" id="GO:0019563">
    <property type="term" value="P:glycerol catabolic process"/>
    <property type="evidence" value="ECO:0007669"/>
    <property type="project" value="TreeGrafter"/>
</dbReference>
<comment type="pathway">
    <text evidence="1 10">Carbohydrate degradation; glycolysis; D-glyceraldehyde 3-phosphate from glycerone phosphate: step 1/1.</text>
</comment>
<keyword evidence="12" id="KW-1185">Reference proteome</keyword>
<evidence type="ECO:0000256" key="3">
    <source>
        <dbReference type="ARBA" id="ARBA00007422"/>
    </source>
</evidence>
<evidence type="ECO:0000256" key="2">
    <source>
        <dbReference type="ARBA" id="ARBA00004742"/>
    </source>
</evidence>
<evidence type="ECO:0000256" key="10">
    <source>
        <dbReference type="RuleBase" id="RU363013"/>
    </source>
</evidence>
<dbReference type="GO" id="GO:0006096">
    <property type="term" value="P:glycolytic process"/>
    <property type="evidence" value="ECO:0007669"/>
    <property type="project" value="UniProtKB-KW"/>
</dbReference>
<evidence type="ECO:0000256" key="5">
    <source>
        <dbReference type="ARBA" id="ARBA00022432"/>
    </source>
</evidence>
<dbReference type="GO" id="GO:0005829">
    <property type="term" value="C:cytosol"/>
    <property type="evidence" value="ECO:0007669"/>
    <property type="project" value="TreeGrafter"/>
</dbReference>
<comment type="catalytic activity">
    <reaction evidence="8">
        <text>D-glyceraldehyde 3-phosphate = dihydroxyacetone phosphate</text>
        <dbReference type="Rhea" id="RHEA:18585"/>
        <dbReference type="ChEBI" id="CHEBI:57642"/>
        <dbReference type="ChEBI" id="CHEBI:59776"/>
        <dbReference type="EC" id="5.3.1.1"/>
    </reaction>
    <physiologicalReaction direction="left-to-right" evidence="8">
        <dbReference type="Rhea" id="RHEA:18586"/>
    </physiologicalReaction>
</comment>
<dbReference type="Pfam" id="PF00121">
    <property type="entry name" value="TIM"/>
    <property type="match status" value="1"/>
</dbReference>
<evidence type="ECO:0000313" key="12">
    <source>
        <dbReference type="Proteomes" id="UP001165065"/>
    </source>
</evidence>
<dbReference type="InterPro" id="IPR035990">
    <property type="entry name" value="TIM_sf"/>
</dbReference>
<evidence type="ECO:0000256" key="1">
    <source>
        <dbReference type="ARBA" id="ARBA00004680"/>
    </source>
</evidence>
<keyword evidence="5 10" id="KW-0312">Gluconeogenesis</keyword>
<reference evidence="12" key="1">
    <citation type="journal article" date="2023" name="Commun. Biol.">
        <title>Genome analysis of Parmales, the sister group of diatoms, reveals the evolutionary specialization of diatoms from phago-mixotrophs to photoautotrophs.</title>
        <authorList>
            <person name="Ban H."/>
            <person name="Sato S."/>
            <person name="Yoshikawa S."/>
            <person name="Yamada K."/>
            <person name="Nakamura Y."/>
            <person name="Ichinomiya M."/>
            <person name="Sato N."/>
            <person name="Blanc-Mathieu R."/>
            <person name="Endo H."/>
            <person name="Kuwata A."/>
            <person name="Ogata H."/>
        </authorList>
    </citation>
    <scope>NUCLEOTIDE SEQUENCE [LARGE SCALE GENOMIC DNA]</scope>
</reference>
<dbReference type="NCBIfam" id="TIGR00419">
    <property type="entry name" value="tim"/>
    <property type="match status" value="1"/>
</dbReference>
<sequence length="301" mass="31495">MDAKSLITGVSLGVAGFVVLGEVKKVLSKPKASRVKNASPGKRNYLIGGNWKCNLTLDGVTALVKSLNSAGPIPDNVDVVVGVPMPYLSLVRSTLRSDIEVAAQDSCVKTFGANTGETAATMLTEVGCTWVILGHSERRAGFNGHAQELRKGESNETVATKTKLAVDAGLKVMVCVGEHKQERQDGVTMKIVGEQLAAVKSALSTADWANVSIAYEPCWAIGTGLAATPEMAQETHSEIRAWVAKNVSADVAAKVRIQYGGSMKAANAKALLSQPDIDGGLIGGASLKPEFFDCVNGVPGM</sequence>
<organism evidence="11 12">
    <name type="scientific">Triparma columacea</name>
    <dbReference type="NCBI Taxonomy" id="722753"/>
    <lineage>
        <taxon>Eukaryota</taxon>
        <taxon>Sar</taxon>
        <taxon>Stramenopiles</taxon>
        <taxon>Ochrophyta</taxon>
        <taxon>Bolidophyceae</taxon>
        <taxon>Parmales</taxon>
        <taxon>Triparmaceae</taxon>
        <taxon>Triparma</taxon>
    </lineage>
</organism>
<protein>
    <recommendedName>
        <fullName evidence="10">Triosephosphate isomerase</fullName>
        <ecNumber evidence="10">5.3.1.1</ecNumber>
    </recommendedName>
</protein>
<dbReference type="InterPro" id="IPR000652">
    <property type="entry name" value="Triosephosphate_isomerase"/>
</dbReference>
<dbReference type="InterPro" id="IPR022896">
    <property type="entry name" value="TrioseP_Isoase_bac/euk"/>
</dbReference>
<comment type="function">
    <text evidence="9">Catalyzes the interconversion of glyceraldehyde 3-phosphate and dihydroxyacetone phosphate in the glycolytic and gluconeogenic pathways.</text>
</comment>
<dbReference type="PROSITE" id="PS51440">
    <property type="entry name" value="TIM_2"/>
    <property type="match status" value="1"/>
</dbReference>
<proteinExistence type="inferred from homology"/>
<keyword evidence="6 10" id="KW-0324">Glycolysis</keyword>
<dbReference type="PANTHER" id="PTHR21139">
    <property type="entry name" value="TRIOSEPHOSPHATE ISOMERASE"/>
    <property type="match status" value="1"/>
</dbReference>
<dbReference type="PANTHER" id="PTHR21139:SF2">
    <property type="entry name" value="TRIOSEPHOSPHATE ISOMERASE"/>
    <property type="match status" value="1"/>
</dbReference>